<proteinExistence type="predicted"/>
<sequence>MSLRVHAAAVWRGERARSWFNLCLAPCPPPVHSLSLEYDPCSCHTFSRLRNTAKSAAAIDNVQRNRCPARFSPARPGQTDATPQPARRAHSAHLRDRLRPSSDRAHTRANTRTTPSRADFSSKIVARNRANSLVSNSRSAGVCTPVFEGSGTATSPCKPRRVVPRTSGCRP</sequence>
<dbReference type="Proteomes" id="UP000239560">
    <property type="component" value="Unassembled WGS sequence"/>
</dbReference>
<evidence type="ECO:0000256" key="1">
    <source>
        <dbReference type="SAM" id="MobiDB-lite"/>
    </source>
</evidence>
<name>A0A2T0A3A6_RHOTO</name>
<organism evidence="2 3">
    <name type="scientific">Rhodotorula toruloides</name>
    <name type="common">Yeast</name>
    <name type="synonym">Rhodosporidium toruloides</name>
    <dbReference type="NCBI Taxonomy" id="5286"/>
    <lineage>
        <taxon>Eukaryota</taxon>
        <taxon>Fungi</taxon>
        <taxon>Dikarya</taxon>
        <taxon>Basidiomycota</taxon>
        <taxon>Pucciniomycotina</taxon>
        <taxon>Microbotryomycetes</taxon>
        <taxon>Sporidiobolales</taxon>
        <taxon>Sporidiobolaceae</taxon>
        <taxon>Rhodotorula</taxon>
    </lineage>
</organism>
<feature type="region of interest" description="Disordered" evidence="1">
    <location>
        <begin position="67"/>
        <end position="120"/>
    </location>
</feature>
<gene>
    <name evidence="2" type="ORF">AAT19DRAFT_16416</name>
</gene>
<dbReference type="AlphaFoldDB" id="A0A2T0A3A6"/>
<accession>A0A2T0A3A6</accession>
<feature type="compositionally biased region" description="Basic and acidic residues" evidence="1">
    <location>
        <begin position="93"/>
        <end position="106"/>
    </location>
</feature>
<evidence type="ECO:0000313" key="3">
    <source>
        <dbReference type="Proteomes" id="UP000239560"/>
    </source>
</evidence>
<reference evidence="2 3" key="1">
    <citation type="journal article" date="2018" name="Elife">
        <title>Functional genomics of lipid metabolism in the oleaginous yeast Rhodosporidium toruloides.</title>
        <authorList>
            <person name="Coradetti S.T."/>
            <person name="Pinel D."/>
            <person name="Geiselman G."/>
            <person name="Ito M."/>
            <person name="Mondo S."/>
            <person name="Reilly M.C."/>
            <person name="Cheng Y.F."/>
            <person name="Bauer S."/>
            <person name="Grigoriev I."/>
            <person name="Gladden J.M."/>
            <person name="Simmons B.A."/>
            <person name="Brem R."/>
            <person name="Arkin A.P."/>
            <person name="Skerker J.M."/>
        </authorList>
    </citation>
    <scope>NUCLEOTIDE SEQUENCE [LARGE SCALE GENOMIC DNA]</scope>
    <source>
        <strain evidence="2 3">NBRC 0880</strain>
    </source>
</reference>
<evidence type="ECO:0000313" key="2">
    <source>
        <dbReference type="EMBL" id="PRQ72492.1"/>
    </source>
</evidence>
<dbReference type="EMBL" id="LCTV02000009">
    <property type="protein sequence ID" value="PRQ72492.1"/>
    <property type="molecule type" value="Genomic_DNA"/>
</dbReference>
<feature type="region of interest" description="Disordered" evidence="1">
    <location>
        <begin position="149"/>
        <end position="171"/>
    </location>
</feature>
<comment type="caution">
    <text evidence="2">The sequence shown here is derived from an EMBL/GenBank/DDBJ whole genome shotgun (WGS) entry which is preliminary data.</text>
</comment>
<protein>
    <submittedName>
        <fullName evidence="2">Uncharacterized protein</fullName>
    </submittedName>
</protein>